<keyword evidence="8" id="KW-0547">Nucleotide-binding</keyword>
<name>H3NIM9_9LACT</name>
<dbReference type="Pfam" id="PF02518">
    <property type="entry name" value="HATPase_c"/>
    <property type="match status" value="1"/>
</dbReference>
<evidence type="ECO:0000256" key="13">
    <source>
        <dbReference type="ARBA" id="ARBA00023136"/>
    </source>
</evidence>
<evidence type="ECO:0000256" key="12">
    <source>
        <dbReference type="ARBA" id="ARBA00023012"/>
    </source>
</evidence>
<dbReference type="PROSITE" id="PS50885">
    <property type="entry name" value="HAMP"/>
    <property type="match status" value="1"/>
</dbReference>
<dbReference type="Gene3D" id="3.30.565.10">
    <property type="entry name" value="Histidine kinase-like ATPase, C-terminal domain"/>
    <property type="match status" value="1"/>
</dbReference>
<keyword evidence="19" id="KW-1185">Reference proteome</keyword>
<keyword evidence="11 15" id="KW-1133">Transmembrane helix</keyword>
<evidence type="ECO:0000313" key="18">
    <source>
        <dbReference type="EMBL" id="EHR37539.1"/>
    </source>
</evidence>
<dbReference type="EC" id="2.7.13.3" evidence="3"/>
<evidence type="ECO:0000256" key="6">
    <source>
        <dbReference type="ARBA" id="ARBA00022679"/>
    </source>
</evidence>
<dbReference type="InterPro" id="IPR004358">
    <property type="entry name" value="Sig_transdc_His_kin-like_C"/>
</dbReference>
<evidence type="ECO:0000256" key="2">
    <source>
        <dbReference type="ARBA" id="ARBA00004651"/>
    </source>
</evidence>
<comment type="caution">
    <text evidence="18">The sequence shown here is derived from an EMBL/GenBank/DDBJ whole genome shotgun (WGS) entry which is preliminary data.</text>
</comment>
<dbReference type="RefSeq" id="WP_006308745.1">
    <property type="nucleotide sequence ID" value="NZ_JH601133.1"/>
</dbReference>
<feature type="domain" description="Histidine kinase" evidence="16">
    <location>
        <begin position="164"/>
        <end position="400"/>
    </location>
</feature>
<dbReference type="OrthoDB" id="335833at2"/>
<dbReference type="InterPro" id="IPR036890">
    <property type="entry name" value="HATPase_C_sf"/>
</dbReference>
<sequence>MYDKYPSLRQSSVQLNRTEKASIILNVLVTAGLVSFLFLFIYFSYRQILLFTANELDWEVSNYILRTPGVYSRGEQWLILIYVFILTIAVIYQVVKTRDRIALSYIRSYISLMAQGDYHLRVPEDYAGEHLKLAQDINILMESINQALEDRDKAERSKDELMNNIGHDIRTPLTSVIGYLDLAKNPQTSDQDRQQYIEVAYNKSKEMRELVNDLFDYTSSLNATIQLTCQTIPLLPFIEQLAADFYLASQAKGVELVTDVSPEDLNLHMDPNKMARVFNNLITNALKYGTGASQIVVKAYPAQNLKALDLPSSCQVKRINPVKSWVILEVRNDGELLEEAELNKIFERSYRSDQSRNSKEKGSGLGLSIVKNFIQAHHGHVFALVEEQELVFRMCLPKAHPEDKPH</sequence>
<dbReference type="InterPro" id="IPR003661">
    <property type="entry name" value="HisK_dim/P_dom"/>
</dbReference>
<dbReference type="Pfam" id="PF00512">
    <property type="entry name" value="HisKA"/>
    <property type="match status" value="1"/>
</dbReference>
<accession>H3NIM9</accession>
<evidence type="ECO:0000256" key="4">
    <source>
        <dbReference type="ARBA" id="ARBA00022475"/>
    </source>
</evidence>
<keyword evidence="12" id="KW-0902">Two-component regulatory system</keyword>
<dbReference type="eggNOG" id="COG5002">
    <property type="taxonomic scope" value="Bacteria"/>
</dbReference>
<reference evidence="18 19" key="1">
    <citation type="submission" date="2012-01" db="EMBL/GenBank/DDBJ databases">
        <title>The Genome Sequence of Facklamia languida CCUG 37842.</title>
        <authorList>
            <consortium name="The Broad Institute Genome Sequencing Platform"/>
            <person name="Earl A."/>
            <person name="Ward D."/>
            <person name="Feldgarden M."/>
            <person name="Gevers D."/>
            <person name="Huys G."/>
            <person name="Young S.K."/>
            <person name="Zeng Q."/>
            <person name="Gargeya S."/>
            <person name="Fitzgerald M."/>
            <person name="Haas B."/>
            <person name="Abouelleil A."/>
            <person name="Alvarado L."/>
            <person name="Arachchi H.M."/>
            <person name="Berlin A."/>
            <person name="Chapman S.B."/>
            <person name="Gearin G."/>
            <person name="Goldberg J."/>
            <person name="Griggs A."/>
            <person name="Gujja S."/>
            <person name="Hansen M."/>
            <person name="Heiman D."/>
            <person name="Howarth C."/>
            <person name="Larimer J."/>
            <person name="Lui A."/>
            <person name="MacDonald P.J.P."/>
            <person name="McCowen C."/>
            <person name="Montmayeur A."/>
            <person name="Murphy C."/>
            <person name="Neiman D."/>
            <person name="Pearson M."/>
            <person name="Priest M."/>
            <person name="Roberts A."/>
            <person name="Saif S."/>
            <person name="Shea T."/>
            <person name="Sisk P."/>
            <person name="Stolte C."/>
            <person name="Sykes S."/>
            <person name="Wortman J."/>
            <person name="Nusbaum C."/>
            <person name="Birren B."/>
        </authorList>
    </citation>
    <scope>NUCLEOTIDE SEQUENCE [LARGE SCALE GENOMIC DNA]</scope>
    <source>
        <strain evidence="18 19">CCUG 37842</strain>
    </source>
</reference>
<evidence type="ECO:0000256" key="11">
    <source>
        <dbReference type="ARBA" id="ARBA00022989"/>
    </source>
</evidence>
<keyword evidence="10" id="KW-0067">ATP-binding</keyword>
<keyword evidence="13 15" id="KW-0472">Membrane</keyword>
<dbReference type="PRINTS" id="PR00344">
    <property type="entry name" value="BCTRLSENSOR"/>
</dbReference>
<dbReference type="EMBL" id="AGEG01000006">
    <property type="protein sequence ID" value="EHR37539.1"/>
    <property type="molecule type" value="Genomic_DNA"/>
</dbReference>
<dbReference type="InterPro" id="IPR003594">
    <property type="entry name" value="HATPase_dom"/>
</dbReference>
<dbReference type="GO" id="GO:0005524">
    <property type="term" value="F:ATP binding"/>
    <property type="evidence" value="ECO:0007669"/>
    <property type="project" value="UniProtKB-KW"/>
</dbReference>
<keyword evidence="14" id="KW-0175">Coiled coil</keyword>
<evidence type="ECO:0000313" key="19">
    <source>
        <dbReference type="Proteomes" id="UP000006190"/>
    </source>
</evidence>
<comment type="subcellular location">
    <subcellularLocation>
        <location evidence="2">Cell membrane</location>
        <topology evidence="2">Multi-pass membrane protein</topology>
    </subcellularLocation>
</comment>
<dbReference type="InterPro" id="IPR050398">
    <property type="entry name" value="HssS/ArlS-like"/>
</dbReference>
<evidence type="ECO:0000256" key="10">
    <source>
        <dbReference type="ARBA" id="ARBA00022840"/>
    </source>
</evidence>
<dbReference type="InterPro" id="IPR005467">
    <property type="entry name" value="His_kinase_dom"/>
</dbReference>
<evidence type="ECO:0000256" key="7">
    <source>
        <dbReference type="ARBA" id="ARBA00022692"/>
    </source>
</evidence>
<dbReference type="GO" id="GO:0005886">
    <property type="term" value="C:plasma membrane"/>
    <property type="evidence" value="ECO:0007669"/>
    <property type="project" value="UniProtKB-SubCell"/>
</dbReference>
<feature type="transmembrane region" description="Helical" evidence="15">
    <location>
        <begin position="77"/>
        <end position="95"/>
    </location>
</feature>
<evidence type="ECO:0000259" key="17">
    <source>
        <dbReference type="PROSITE" id="PS50885"/>
    </source>
</evidence>
<keyword evidence="6" id="KW-0808">Transferase</keyword>
<dbReference type="SUPFAM" id="SSF47384">
    <property type="entry name" value="Homodimeric domain of signal transducing histidine kinase"/>
    <property type="match status" value="1"/>
</dbReference>
<comment type="catalytic activity">
    <reaction evidence="1">
        <text>ATP + protein L-histidine = ADP + protein N-phospho-L-histidine.</text>
        <dbReference type="EC" id="2.7.13.3"/>
    </reaction>
</comment>
<dbReference type="CDD" id="cd00075">
    <property type="entry name" value="HATPase"/>
    <property type="match status" value="1"/>
</dbReference>
<dbReference type="Gene3D" id="1.10.287.130">
    <property type="match status" value="1"/>
</dbReference>
<dbReference type="PANTHER" id="PTHR45528">
    <property type="entry name" value="SENSOR HISTIDINE KINASE CPXA"/>
    <property type="match status" value="1"/>
</dbReference>
<evidence type="ECO:0000256" key="5">
    <source>
        <dbReference type="ARBA" id="ARBA00022553"/>
    </source>
</evidence>
<dbReference type="InterPro" id="IPR003660">
    <property type="entry name" value="HAMP_dom"/>
</dbReference>
<gene>
    <name evidence="18" type="ORF">HMPREF9708_00718</name>
</gene>
<organism evidence="18 19">
    <name type="scientific">Facklamia languida CCUG 37842</name>
    <dbReference type="NCBI Taxonomy" id="883113"/>
    <lineage>
        <taxon>Bacteria</taxon>
        <taxon>Bacillati</taxon>
        <taxon>Bacillota</taxon>
        <taxon>Bacilli</taxon>
        <taxon>Lactobacillales</taxon>
        <taxon>Aerococcaceae</taxon>
        <taxon>Facklamia</taxon>
    </lineage>
</organism>
<evidence type="ECO:0000256" key="1">
    <source>
        <dbReference type="ARBA" id="ARBA00000085"/>
    </source>
</evidence>
<keyword evidence="5" id="KW-0597">Phosphoprotein</keyword>
<evidence type="ECO:0000256" key="8">
    <source>
        <dbReference type="ARBA" id="ARBA00022741"/>
    </source>
</evidence>
<dbReference type="STRING" id="883113.HMPREF9708_00718"/>
<protein>
    <recommendedName>
        <fullName evidence="3">histidine kinase</fullName>
        <ecNumber evidence="3">2.7.13.3</ecNumber>
    </recommendedName>
</protein>
<dbReference type="CDD" id="cd00082">
    <property type="entry name" value="HisKA"/>
    <property type="match status" value="1"/>
</dbReference>
<dbReference type="PANTHER" id="PTHR45528:SF1">
    <property type="entry name" value="SENSOR HISTIDINE KINASE CPXA"/>
    <property type="match status" value="1"/>
</dbReference>
<keyword evidence="7 15" id="KW-0812">Transmembrane</keyword>
<dbReference type="InterPro" id="IPR036097">
    <property type="entry name" value="HisK_dim/P_sf"/>
</dbReference>
<dbReference type="HOGENOM" id="CLU_000445_89_3_9"/>
<evidence type="ECO:0000256" key="15">
    <source>
        <dbReference type="SAM" id="Phobius"/>
    </source>
</evidence>
<dbReference type="PROSITE" id="PS50109">
    <property type="entry name" value="HIS_KIN"/>
    <property type="match status" value="1"/>
</dbReference>
<feature type="coiled-coil region" evidence="14">
    <location>
        <begin position="137"/>
        <end position="164"/>
    </location>
</feature>
<dbReference type="SMART" id="SM00388">
    <property type="entry name" value="HisKA"/>
    <property type="match status" value="1"/>
</dbReference>
<dbReference type="SMART" id="SM00387">
    <property type="entry name" value="HATPase_c"/>
    <property type="match status" value="1"/>
</dbReference>
<dbReference type="PATRIC" id="fig|883113.3.peg.719"/>
<feature type="transmembrane region" description="Helical" evidence="15">
    <location>
        <begin position="21"/>
        <end position="45"/>
    </location>
</feature>
<dbReference type="AlphaFoldDB" id="H3NIM9"/>
<evidence type="ECO:0000256" key="9">
    <source>
        <dbReference type="ARBA" id="ARBA00022777"/>
    </source>
</evidence>
<dbReference type="Proteomes" id="UP000006190">
    <property type="component" value="Unassembled WGS sequence"/>
</dbReference>
<evidence type="ECO:0000259" key="16">
    <source>
        <dbReference type="PROSITE" id="PS50109"/>
    </source>
</evidence>
<evidence type="ECO:0000256" key="14">
    <source>
        <dbReference type="SAM" id="Coils"/>
    </source>
</evidence>
<evidence type="ECO:0000256" key="3">
    <source>
        <dbReference type="ARBA" id="ARBA00012438"/>
    </source>
</evidence>
<feature type="domain" description="HAMP" evidence="17">
    <location>
        <begin position="113"/>
        <end position="149"/>
    </location>
</feature>
<dbReference type="SUPFAM" id="SSF55874">
    <property type="entry name" value="ATPase domain of HSP90 chaperone/DNA topoisomerase II/histidine kinase"/>
    <property type="match status" value="1"/>
</dbReference>
<dbReference type="GO" id="GO:0000155">
    <property type="term" value="F:phosphorelay sensor kinase activity"/>
    <property type="evidence" value="ECO:0007669"/>
    <property type="project" value="InterPro"/>
</dbReference>
<proteinExistence type="predicted"/>
<keyword evidence="9" id="KW-0418">Kinase</keyword>
<keyword evidence="4" id="KW-1003">Cell membrane</keyword>